<evidence type="ECO:0000259" key="3">
    <source>
        <dbReference type="PROSITE" id="PS51782"/>
    </source>
</evidence>
<dbReference type="Pfam" id="PF01476">
    <property type="entry name" value="LysM"/>
    <property type="match status" value="1"/>
</dbReference>
<dbReference type="GO" id="GO:0030288">
    <property type="term" value="C:outer membrane-bounded periplasmic space"/>
    <property type="evidence" value="ECO:0007669"/>
    <property type="project" value="TreeGrafter"/>
</dbReference>
<dbReference type="GO" id="GO:0009253">
    <property type="term" value="P:peptidoglycan catabolic process"/>
    <property type="evidence" value="ECO:0007669"/>
    <property type="project" value="InterPro"/>
</dbReference>
<dbReference type="Proteomes" id="UP000621492">
    <property type="component" value="Unassembled WGS sequence"/>
</dbReference>
<dbReference type="SUPFAM" id="SSF158634">
    <property type="entry name" value="RPA2825-like"/>
    <property type="match status" value="1"/>
</dbReference>
<reference evidence="4" key="2">
    <citation type="submission" date="2020-09" db="EMBL/GenBank/DDBJ databases">
        <authorList>
            <person name="Sun Q."/>
            <person name="Zhou Y."/>
        </authorList>
    </citation>
    <scope>NUCLEOTIDE SEQUENCE</scope>
    <source>
        <strain evidence="4">CGMCC 1.15454</strain>
    </source>
</reference>
<gene>
    <name evidence="4" type="ORF">GCM10011409_19230</name>
</gene>
<dbReference type="SUPFAM" id="SSF53187">
    <property type="entry name" value="Zn-dependent exopeptidases"/>
    <property type="match status" value="1"/>
</dbReference>
<dbReference type="InterPro" id="IPR050695">
    <property type="entry name" value="N-acetylmuramoyl_amidase_3"/>
</dbReference>
<dbReference type="GO" id="GO:0008745">
    <property type="term" value="F:N-acetylmuramoyl-L-alanine amidase activity"/>
    <property type="evidence" value="ECO:0007669"/>
    <property type="project" value="InterPro"/>
</dbReference>
<dbReference type="InterPro" id="IPR022016">
    <property type="entry name" value="DUF3597"/>
</dbReference>
<dbReference type="Gene3D" id="3.10.350.10">
    <property type="entry name" value="LysM domain"/>
    <property type="match status" value="1"/>
</dbReference>
<reference evidence="4" key="1">
    <citation type="journal article" date="2014" name="Int. J. Syst. Evol. Microbiol.">
        <title>Complete genome sequence of Corynebacterium casei LMG S-19264T (=DSM 44701T), isolated from a smear-ripened cheese.</title>
        <authorList>
            <consortium name="US DOE Joint Genome Institute (JGI-PGF)"/>
            <person name="Walter F."/>
            <person name="Albersmeier A."/>
            <person name="Kalinowski J."/>
            <person name="Ruckert C."/>
        </authorList>
    </citation>
    <scope>NUCLEOTIDE SEQUENCE</scope>
    <source>
        <strain evidence="4">CGMCC 1.15454</strain>
    </source>
</reference>
<dbReference type="SMART" id="SM00257">
    <property type="entry name" value="LysM"/>
    <property type="match status" value="1"/>
</dbReference>
<dbReference type="CDD" id="cd00118">
    <property type="entry name" value="LysM"/>
    <property type="match status" value="1"/>
</dbReference>
<accession>A0A9W5TXS4</accession>
<dbReference type="Pfam" id="PF01520">
    <property type="entry name" value="Amidase_3"/>
    <property type="match status" value="1"/>
</dbReference>
<dbReference type="InterPro" id="IPR018392">
    <property type="entry name" value="LysM"/>
</dbReference>
<dbReference type="AlphaFoldDB" id="A0A9W5TXS4"/>
<dbReference type="EMBL" id="BMJD01000012">
    <property type="protein sequence ID" value="GGB41852.1"/>
    <property type="molecule type" value="Genomic_DNA"/>
</dbReference>
<dbReference type="PROSITE" id="PS51782">
    <property type="entry name" value="LYSM"/>
    <property type="match status" value="1"/>
</dbReference>
<dbReference type="Gene3D" id="3.40.630.40">
    <property type="entry name" value="Zn-dependent exopeptidases"/>
    <property type="match status" value="1"/>
</dbReference>
<name>A0A9W5TXS4_9BACI</name>
<dbReference type="InterPro" id="IPR036779">
    <property type="entry name" value="LysM_dom_sf"/>
</dbReference>
<evidence type="ECO:0000256" key="2">
    <source>
        <dbReference type="SAM" id="MobiDB-lite"/>
    </source>
</evidence>
<dbReference type="PANTHER" id="PTHR30404">
    <property type="entry name" value="N-ACETYLMURAMOYL-L-ALANINE AMIDASE"/>
    <property type="match status" value="1"/>
</dbReference>
<dbReference type="SMART" id="SM00646">
    <property type="entry name" value="Ami_3"/>
    <property type="match status" value="1"/>
</dbReference>
<keyword evidence="5" id="KW-1185">Reference proteome</keyword>
<feature type="domain" description="LysM" evidence="3">
    <location>
        <begin position="195"/>
        <end position="238"/>
    </location>
</feature>
<dbReference type="Pfam" id="PF12200">
    <property type="entry name" value="DUF3597"/>
    <property type="match status" value="1"/>
</dbReference>
<comment type="caution">
    <text evidence="4">The sequence shown here is derived from an EMBL/GenBank/DDBJ whole genome shotgun (WGS) entry which is preliminary data.</text>
</comment>
<organism evidence="4 5">
    <name type="scientific">Lentibacillus populi</name>
    <dbReference type="NCBI Taxonomy" id="1827502"/>
    <lineage>
        <taxon>Bacteria</taxon>
        <taxon>Bacillati</taxon>
        <taxon>Bacillota</taxon>
        <taxon>Bacilli</taxon>
        <taxon>Bacillales</taxon>
        <taxon>Bacillaceae</taxon>
        <taxon>Lentibacillus</taxon>
    </lineage>
</organism>
<keyword evidence="1" id="KW-0378">Hydrolase</keyword>
<proteinExistence type="predicted"/>
<evidence type="ECO:0000313" key="4">
    <source>
        <dbReference type="EMBL" id="GGB41852.1"/>
    </source>
</evidence>
<feature type="region of interest" description="Disordered" evidence="2">
    <location>
        <begin position="1"/>
        <end position="21"/>
    </location>
</feature>
<protein>
    <recommendedName>
        <fullName evidence="3">LysM domain-containing protein</fullName>
    </recommendedName>
</protein>
<evidence type="ECO:0000256" key="1">
    <source>
        <dbReference type="ARBA" id="ARBA00022801"/>
    </source>
</evidence>
<evidence type="ECO:0000313" key="5">
    <source>
        <dbReference type="Proteomes" id="UP000621492"/>
    </source>
</evidence>
<dbReference type="InterPro" id="IPR002508">
    <property type="entry name" value="MurNAc-LAA_cat"/>
</dbReference>
<dbReference type="CDD" id="cd02696">
    <property type="entry name" value="MurNAc-LAA"/>
    <property type="match status" value="1"/>
</dbReference>
<dbReference type="PANTHER" id="PTHR30404:SF0">
    <property type="entry name" value="N-ACETYLMURAMOYL-L-ALANINE AMIDASE AMIC"/>
    <property type="match status" value="1"/>
</dbReference>
<sequence>MVKIYVDPGHGGSDPGASGNGIKEKDITLKIAKKVQQFLGEYDGVQVKMSRTGDTFPTLTQRTNEANAWGADFFLSIHINAGGGAGYEDFVYTTIADNSKTGKIRDHIHTEVMKKNGLSDRGKKKANLHVLRESKMPAVLTENGFIDNADDVAKMKTQSWINDVARGHVNGIAKAFNLKKKSGGSSSSGSKSSKGTYTVKRGDTLWDIAKDHGMTVKQLKDLNNLSSDVIHPGDKLKLSKFGKPKGDMKTHSIVDYLKSIDVNSSFANRKKLAAKYGIKNYSGTASQNAQLLKKMRG</sequence>
<dbReference type="SUPFAM" id="SSF54106">
    <property type="entry name" value="LysM domain"/>
    <property type="match status" value="1"/>
</dbReference>